<dbReference type="KEGG" id="grc:GI584_06765"/>
<evidence type="ECO:0000256" key="2">
    <source>
        <dbReference type="ARBA" id="ARBA00022692"/>
    </source>
</evidence>
<dbReference type="PANTHER" id="PTHR43077:SF10">
    <property type="entry name" value="TRANSPORT PERMEASE PROTEIN"/>
    <property type="match status" value="1"/>
</dbReference>
<dbReference type="RefSeq" id="WP_100361400.1">
    <property type="nucleotide sequence ID" value="NZ_CP045915.1"/>
</dbReference>
<feature type="domain" description="ABC-2 type transporter transmembrane" evidence="6">
    <location>
        <begin position="44"/>
        <end position="222"/>
    </location>
</feature>
<feature type="transmembrane region" description="Helical" evidence="5">
    <location>
        <begin position="118"/>
        <end position="142"/>
    </location>
</feature>
<dbReference type="InterPro" id="IPR013525">
    <property type="entry name" value="ABC2_TM"/>
</dbReference>
<evidence type="ECO:0000256" key="4">
    <source>
        <dbReference type="ARBA" id="ARBA00023136"/>
    </source>
</evidence>
<dbReference type="InterPro" id="IPR051328">
    <property type="entry name" value="T7SS_ABC-Transporter"/>
</dbReference>
<proteinExistence type="predicted"/>
<evidence type="ECO:0000313" key="8">
    <source>
        <dbReference type="Proteomes" id="UP000339690"/>
    </source>
</evidence>
<accession>A0A5Q2THW6</accession>
<dbReference type="PANTHER" id="PTHR43077">
    <property type="entry name" value="TRANSPORT PERMEASE YVFS-RELATED"/>
    <property type="match status" value="1"/>
</dbReference>
<dbReference type="EMBL" id="CP045915">
    <property type="protein sequence ID" value="QGH33737.1"/>
    <property type="molecule type" value="Genomic_DNA"/>
</dbReference>
<feature type="transmembrane region" description="Helical" evidence="5">
    <location>
        <begin position="149"/>
        <end position="169"/>
    </location>
</feature>
<feature type="transmembrane region" description="Helical" evidence="5">
    <location>
        <begin position="44"/>
        <end position="63"/>
    </location>
</feature>
<gene>
    <name evidence="7" type="ORF">GI584_06765</name>
</gene>
<evidence type="ECO:0000313" key="7">
    <source>
        <dbReference type="EMBL" id="QGH33737.1"/>
    </source>
</evidence>
<keyword evidence="4 5" id="KW-0472">Membrane</keyword>
<evidence type="ECO:0000256" key="3">
    <source>
        <dbReference type="ARBA" id="ARBA00022989"/>
    </source>
</evidence>
<dbReference type="GO" id="GO:0140359">
    <property type="term" value="F:ABC-type transporter activity"/>
    <property type="evidence" value="ECO:0007669"/>
    <property type="project" value="InterPro"/>
</dbReference>
<sequence>MTIFQFALKRSLRNITNILLLTLFPIACIFLPEGEVWPFIPYGYQYFGILILFIGIRLASIILEDREKGVVKRLAVTPVSHFQYLSQNLLAYAIILILQSSIVVYGGVLFGQELYQPVWLLLLYVSFSFASLAIALAWISIYRRKEISFLIYMSFIFLVVVLGGIMIPIEIFPNLLKRIAVIFPTYWLAEGLDWVVFGENILDFLLINGVLWLYTIIFLIIGSTRKIY</sequence>
<keyword evidence="3 5" id="KW-1133">Transmembrane helix</keyword>
<comment type="subcellular location">
    <subcellularLocation>
        <location evidence="1">Membrane</location>
        <topology evidence="1">Multi-pass membrane protein</topology>
    </subcellularLocation>
</comment>
<keyword evidence="2 5" id="KW-0812">Transmembrane</keyword>
<evidence type="ECO:0000259" key="6">
    <source>
        <dbReference type="Pfam" id="PF12698"/>
    </source>
</evidence>
<name>A0A5Q2THW6_9BACI</name>
<organism evidence="7 8">
    <name type="scientific">Gracilibacillus salitolerans</name>
    <dbReference type="NCBI Taxonomy" id="2663022"/>
    <lineage>
        <taxon>Bacteria</taxon>
        <taxon>Bacillati</taxon>
        <taxon>Bacillota</taxon>
        <taxon>Bacilli</taxon>
        <taxon>Bacillales</taxon>
        <taxon>Bacillaceae</taxon>
        <taxon>Gracilibacillus</taxon>
    </lineage>
</organism>
<evidence type="ECO:0000256" key="1">
    <source>
        <dbReference type="ARBA" id="ARBA00004141"/>
    </source>
</evidence>
<feature type="transmembrane region" description="Helical" evidence="5">
    <location>
        <begin position="12"/>
        <end position="32"/>
    </location>
</feature>
<dbReference type="Proteomes" id="UP000339690">
    <property type="component" value="Chromosome"/>
</dbReference>
<feature type="transmembrane region" description="Helical" evidence="5">
    <location>
        <begin position="89"/>
        <end position="112"/>
    </location>
</feature>
<dbReference type="GO" id="GO:0016020">
    <property type="term" value="C:membrane"/>
    <property type="evidence" value="ECO:0007669"/>
    <property type="project" value="UniProtKB-SubCell"/>
</dbReference>
<keyword evidence="8" id="KW-1185">Reference proteome</keyword>
<evidence type="ECO:0000256" key="5">
    <source>
        <dbReference type="SAM" id="Phobius"/>
    </source>
</evidence>
<dbReference type="AlphaFoldDB" id="A0A5Q2THW6"/>
<reference evidence="7 8" key="1">
    <citation type="submission" date="2019-11" db="EMBL/GenBank/DDBJ databases">
        <title>Gracilibacillus salitolerans sp. nov., a moderate halophile isolated from a saline soil in northwest China.</title>
        <authorList>
            <person name="Gan L."/>
        </authorList>
    </citation>
    <scope>NUCLEOTIDE SEQUENCE [LARGE SCALE GENOMIC DNA]</scope>
    <source>
        <strain evidence="7 8">SCU50</strain>
    </source>
</reference>
<dbReference type="Pfam" id="PF12698">
    <property type="entry name" value="ABC2_membrane_3"/>
    <property type="match status" value="1"/>
</dbReference>
<feature type="transmembrane region" description="Helical" evidence="5">
    <location>
        <begin position="201"/>
        <end position="221"/>
    </location>
</feature>
<protein>
    <submittedName>
        <fullName evidence="7">ABC transporter permease</fullName>
    </submittedName>
</protein>